<dbReference type="Gene3D" id="3.30.70.270">
    <property type="match status" value="1"/>
</dbReference>
<accession>A0A4S8KK66</accession>
<keyword evidence="2" id="KW-1185">Reference proteome</keyword>
<dbReference type="InterPro" id="IPR043502">
    <property type="entry name" value="DNA/RNA_pol_sf"/>
</dbReference>
<organism evidence="1 2">
    <name type="scientific">Dendrothele bispora (strain CBS 962.96)</name>
    <dbReference type="NCBI Taxonomy" id="1314807"/>
    <lineage>
        <taxon>Eukaryota</taxon>
        <taxon>Fungi</taxon>
        <taxon>Dikarya</taxon>
        <taxon>Basidiomycota</taxon>
        <taxon>Agaricomycotina</taxon>
        <taxon>Agaricomycetes</taxon>
        <taxon>Agaricomycetidae</taxon>
        <taxon>Agaricales</taxon>
        <taxon>Agaricales incertae sedis</taxon>
        <taxon>Dendrothele</taxon>
    </lineage>
</organism>
<feature type="non-terminal residue" evidence="1">
    <location>
        <position position="1"/>
    </location>
</feature>
<feature type="non-terminal residue" evidence="1">
    <location>
        <position position="107"/>
    </location>
</feature>
<dbReference type="EMBL" id="ML181552">
    <property type="protein sequence ID" value="THU75771.1"/>
    <property type="molecule type" value="Genomic_DNA"/>
</dbReference>
<dbReference type="Proteomes" id="UP000297245">
    <property type="component" value="Unassembled WGS sequence"/>
</dbReference>
<dbReference type="OrthoDB" id="3186349at2759"/>
<dbReference type="SUPFAM" id="SSF56672">
    <property type="entry name" value="DNA/RNA polymerases"/>
    <property type="match status" value="1"/>
</dbReference>
<reference evidence="1 2" key="1">
    <citation type="journal article" date="2019" name="Nat. Ecol. Evol.">
        <title>Megaphylogeny resolves global patterns of mushroom evolution.</title>
        <authorList>
            <person name="Varga T."/>
            <person name="Krizsan K."/>
            <person name="Foldi C."/>
            <person name="Dima B."/>
            <person name="Sanchez-Garcia M."/>
            <person name="Sanchez-Ramirez S."/>
            <person name="Szollosi G.J."/>
            <person name="Szarkandi J.G."/>
            <person name="Papp V."/>
            <person name="Albert L."/>
            <person name="Andreopoulos W."/>
            <person name="Angelini C."/>
            <person name="Antonin V."/>
            <person name="Barry K.W."/>
            <person name="Bougher N.L."/>
            <person name="Buchanan P."/>
            <person name="Buyck B."/>
            <person name="Bense V."/>
            <person name="Catcheside P."/>
            <person name="Chovatia M."/>
            <person name="Cooper J."/>
            <person name="Damon W."/>
            <person name="Desjardin D."/>
            <person name="Finy P."/>
            <person name="Geml J."/>
            <person name="Haridas S."/>
            <person name="Hughes K."/>
            <person name="Justo A."/>
            <person name="Karasinski D."/>
            <person name="Kautmanova I."/>
            <person name="Kiss B."/>
            <person name="Kocsube S."/>
            <person name="Kotiranta H."/>
            <person name="LaButti K.M."/>
            <person name="Lechner B.E."/>
            <person name="Liimatainen K."/>
            <person name="Lipzen A."/>
            <person name="Lukacs Z."/>
            <person name="Mihaltcheva S."/>
            <person name="Morgado L.N."/>
            <person name="Niskanen T."/>
            <person name="Noordeloos M.E."/>
            <person name="Ohm R.A."/>
            <person name="Ortiz-Santana B."/>
            <person name="Ovrebo C."/>
            <person name="Racz N."/>
            <person name="Riley R."/>
            <person name="Savchenko A."/>
            <person name="Shiryaev A."/>
            <person name="Soop K."/>
            <person name="Spirin V."/>
            <person name="Szebenyi C."/>
            <person name="Tomsovsky M."/>
            <person name="Tulloss R.E."/>
            <person name="Uehling J."/>
            <person name="Grigoriev I.V."/>
            <person name="Vagvolgyi C."/>
            <person name="Papp T."/>
            <person name="Martin F.M."/>
            <person name="Miettinen O."/>
            <person name="Hibbett D.S."/>
            <person name="Nagy L.G."/>
        </authorList>
    </citation>
    <scope>NUCLEOTIDE SEQUENCE [LARGE SCALE GENOMIC DNA]</scope>
    <source>
        <strain evidence="1 2">CBS 962.96</strain>
    </source>
</reference>
<evidence type="ECO:0000313" key="1">
    <source>
        <dbReference type="EMBL" id="THU75771.1"/>
    </source>
</evidence>
<evidence type="ECO:0000313" key="2">
    <source>
        <dbReference type="Proteomes" id="UP000297245"/>
    </source>
</evidence>
<dbReference type="InterPro" id="IPR043128">
    <property type="entry name" value="Rev_trsase/Diguanyl_cyclase"/>
</dbReference>
<protein>
    <submittedName>
        <fullName evidence="1">Uncharacterized protein</fullName>
    </submittedName>
</protein>
<sequence>DIFVGYDHRYIDEDSRDLTFQTPFGMHRLVKLPMGWTNSVPIFHDDVTFILKDEIPHVTIPYVDDVPIKGPATRYELPGGGYETIPENPKIRRFVWEHMGNVNRVIQ</sequence>
<proteinExistence type="predicted"/>
<dbReference type="AlphaFoldDB" id="A0A4S8KK66"/>
<gene>
    <name evidence="1" type="ORF">K435DRAFT_605181</name>
</gene>
<dbReference type="Gene3D" id="3.10.10.10">
    <property type="entry name" value="HIV Type 1 Reverse Transcriptase, subunit A, domain 1"/>
    <property type="match status" value="1"/>
</dbReference>
<name>A0A4S8KK66_DENBC</name>